<organism evidence="8 9">
    <name type="scientific">Mycobacterium branderi</name>
    <dbReference type="NCBI Taxonomy" id="43348"/>
    <lineage>
        <taxon>Bacteria</taxon>
        <taxon>Bacillati</taxon>
        <taxon>Actinomycetota</taxon>
        <taxon>Actinomycetes</taxon>
        <taxon>Mycobacteriales</taxon>
        <taxon>Mycobacteriaceae</taxon>
        <taxon>Mycobacterium</taxon>
    </lineage>
</organism>
<dbReference type="SUPFAM" id="SSF51735">
    <property type="entry name" value="NAD(P)-binding Rossmann-fold domains"/>
    <property type="match status" value="1"/>
</dbReference>
<comment type="cofactor">
    <cofactor evidence="1 5">
        <name>Zn(2+)</name>
        <dbReference type="ChEBI" id="CHEBI:29105"/>
    </cofactor>
</comment>
<dbReference type="Pfam" id="PF08240">
    <property type="entry name" value="ADH_N"/>
    <property type="match status" value="1"/>
</dbReference>
<dbReference type="Gene3D" id="3.40.50.720">
    <property type="entry name" value="NAD(P)-binding Rossmann-like Domain"/>
    <property type="match status" value="1"/>
</dbReference>
<keyword evidence="3 5" id="KW-0862">Zinc</keyword>
<dbReference type="SUPFAM" id="SSF50129">
    <property type="entry name" value="GroES-like"/>
    <property type="match status" value="1"/>
</dbReference>
<dbReference type="InterPro" id="IPR020843">
    <property type="entry name" value="ER"/>
</dbReference>
<evidence type="ECO:0000256" key="5">
    <source>
        <dbReference type="RuleBase" id="RU361277"/>
    </source>
</evidence>
<dbReference type="EMBL" id="AP022607">
    <property type="protein sequence ID" value="BBZ15235.1"/>
    <property type="molecule type" value="Genomic_DNA"/>
</dbReference>
<dbReference type="RefSeq" id="WP_083132788.1">
    <property type="nucleotide sequence ID" value="NZ_AP022607.1"/>
</dbReference>
<dbReference type="GO" id="GO:0016491">
    <property type="term" value="F:oxidoreductase activity"/>
    <property type="evidence" value="ECO:0007669"/>
    <property type="project" value="UniProtKB-KW"/>
</dbReference>
<reference evidence="8 9" key="1">
    <citation type="submission" date="2016-12" db="EMBL/GenBank/DDBJ databases">
        <title>The new phylogeny of genus Mycobacterium.</title>
        <authorList>
            <person name="Tortoli E."/>
            <person name="Trovato A."/>
            <person name="Cirillo D.M."/>
        </authorList>
    </citation>
    <scope>NUCLEOTIDE SEQUENCE [LARGE SCALE GENOMIC DNA]</scope>
    <source>
        <strain evidence="8 9">DSM 44624</strain>
    </source>
</reference>
<feature type="domain" description="Enoyl reductase (ER)" evidence="6">
    <location>
        <begin position="8"/>
        <end position="345"/>
    </location>
</feature>
<evidence type="ECO:0000256" key="1">
    <source>
        <dbReference type="ARBA" id="ARBA00001947"/>
    </source>
</evidence>
<dbReference type="Proteomes" id="UP000192441">
    <property type="component" value="Unassembled WGS sequence"/>
</dbReference>
<evidence type="ECO:0000313" key="10">
    <source>
        <dbReference type="Proteomes" id="UP000467379"/>
    </source>
</evidence>
<dbReference type="InterPro" id="IPR011032">
    <property type="entry name" value="GroES-like_sf"/>
</dbReference>
<evidence type="ECO:0000313" key="8">
    <source>
        <dbReference type="EMBL" id="ORA35513.1"/>
    </source>
</evidence>
<reference evidence="7 10" key="2">
    <citation type="journal article" date="2019" name="Emerg. Microbes Infect.">
        <title>Comprehensive subspecies identification of 175 nontuberculous mycobacteria species based on 7547 genomic profiles.</title>
        <authorList>
            <person name="Matsumoto Y."/>
            <person name="Kinjo T."/>
            <person name="Motooka D."/>
            <person name="Nabeya D."/>
            <person name="Jung N."/>
            <person name="Uechi K."/>
            <person name="Horii T."/>
            <person name="Iida T."/>
            <person name="Fujita J."/>
            <person name="Nakamura S."/>
        </authorList>
    </citation>
    <scope>NUCLEOTIDE SEQUENCE [LARGE SCALE GENOMIC DNA]</scope>
    <source>
        <strain evidence="7 10">JCM 12687</strain>
        <plasmid evidence="7">pJCM12687</plasmid>
    </source>
</reference>
<dbReference type="AlphaFoldDB" id="A0A7I7WEJ6"/>
<dbReference type="Proteomes" id="UP000467379">
    <property type="component" value="Plasmid pJCM12687"/>
</dbReference>
<evidence type="ECO:0000256" key="3">
    <source>
        <dbReference type="ARBA" id="ARBA00022833"/>
    </source>
</evidence>
<comment type="similarity">
    <text evidence="5">Belongs to the zinc-containing alcohol dehydrogenase family.</text>
</comment>
<proteinExistence type="inferred from homology"/>
<evidence type="ECO:0000259" key="6">
    <source>
        <dbReference type="SMART" id="SM00829"/>
    </source>
</evidence>
<dbReference type="InterPro" id="IPR013154">
    <property type="entry name" value="ADH-like_N"/>
</dbReference>
<keyword evidence="4" id="KW-0560">Oxidoreductase</keyword>
<evidence type="ECO:0000256" key="4">
    <source>
        <dbReference type="ARBA" id="ARBA00023002"/>
    </source>
</evidence>
<dbReference type="SMART" id="SM00829">
    <property type="entry name" value="PKS_ER"/>
    <property type="match status" value="1"/>
</dbReference>
<dbReference type="PANTHER" id="PTHR42813">
    <property type="entry name" value="ZINC-TYPE ALCOHOL DEHYDROGENASE-LIKE"/>
    <property type="match status" value="1"/>
</dbReference>
<evidence type="ECO:0000256" key="2">
    <source>
        <dbReference type="ARBA" id="ARBA00022723"/>
    </source>
</evidence>
<sequence>MKALIYKGISRVEVETVDDPVLPGDDGAIVRVTMSGICGSDLHQYHVDPGVGSYCMGHEAVGIVVETGANVASFKKGDRVLVSAILSCGRCASCSTGNVQLCQVFGPRIFGQGMHGLGGCQAEFVAVPEADHNMTALPSAISDDVGIMLTDNLATAWYHAKRARVSPGESVAVIGLGPVGQQCVLAAAALGAERIFAIDLLAERRKRAAALGAEPIDDGDAVQGVLGATAGIGVDVVLDANGGPTTVAMALDMMRFGGRVAMIGVPESLTMDFPVFASVLKSLEFHTGATPVQAQLPELLDALETGRLNAKTIESLVTHRMGLTEAQQAFRLFADRKDDVLKVVLDPAR</sequence>
<dbReference type="InterPro" id="IPR002328">
    <property type="entry name" value="ADH_Zn_CS"/>
</dbReference>
<dbReference type="Gene3D" id="3.90.180.10">
    <property type="entry name" value="Medium-chain alcohol dehydrogenases, catalytic domain"/>
    <property type="match status" value="1"/>
</dbReference>
<dbReference type="InterPro" id="IPR036291">
    <property type="entry name" value="NAD(P)-bd_dom_sf"/>
</dbReference>
<dbReference type="PROSITE" id="PS00059">
    <property type="entry name" value="ADH_ZINC"/>
    <property type="match status" value="1"/>
</dbReference>
<dbReference type="GO" id="GO:0008270">
    <property type="term" value="F:zinc ion binding"/>
    <property type="evidence" value="ECO:0007669"/>
    <property type="project" value="InterPro"/>
</dbReference>
<dbReference type="Pfam" id="PF00107">
    <property type="entry name" value="ADH_zinc_N"/>
    <property type="match status" value="1"/>
</dbReference>
<gene>
    <name evidence="8" type="ORF">BST20_18200</name>
    <name evidence="7" type="ORF">MBRA_54300</name>
</gene>
<keyword evidence="7" id="KW-0614">Plasmid</keyword>
<evidence type="ECO:0000313" key="9">
    <source>
        <dbReference type="Proteomes" id="UP000192441"/>
    </source>
</evidence>
<accession>A0A7I7WEJ6</accession>
<protein>
    <submittedName>
        <fullName evidence="7">Alcohol dehydrogenase</fullName>
    </submittedName>
</protein>
<dbReference type="InterPro" id="IPR013149">
    <property type="entry name" value="ADH-like_C"/>
</dbReference>
<keyword evidence="10" id="KW-1185">Reference proteome</keyword>
<keyword evidence="2 5" id="KW-0479">Metal-binding</keyword>
<name>A0A7I7WEJ6_9MYCO</name>
<dbReference type="OrthoDB" id="241504at2"/>
<reference evidence="7" key="3">
    <citation type="submission" date="2020-02" db="EMBL/GenBank/DDBJ databases">
        <authorList>
            <person name="Matsumoto Y."/>
            <person name="Kinjo T."/>
            <person name="Motooka D."/>
            <person name="Nabeya D."/>
            <person name="Jung N."/>
            <person name="Uechi K."/>
            <person name="Horii T."/>
            <person name="Iida T."/>
            <person name="Fujita J."/>
            <person name="Nakamura S."/>
        </authorList>
    </citation>
    <scope>NUCLEOTIDE SEQUENCE</scope>
    <source>
        <strain evidence="7">JCM 12687</strain>
        <plasmid evidence="7">pJCM12687</plasmid>
    </source>
</reference>
<evidence type="ECO:0000313" key="7">
    <source>
        <dbReference type="EMBL" id="BBZ15235.1"/>
    </source>
</evidence>
<geneLocation type="plasmid" evidence="7 10">
    <name>pJCM12687</name>
</geneLocation>
<dbReference type="PANTHER" id="PTHR42813:SF2">
    <property type="entry name" value="DEHYDROGENASE, ZINC-CONTAINING, PUTATIVE (AFU_ORTHOLOGUE AFUA_2G02810)-RELATED"/>
    <property type="match status" value="1"/>
</dbReference>
<dbReference type="EMBL" id="MVHM01000012">
    <property type="protein sequence ID" value="ORA35513.1"/>
    <property type="molecule type" value="Genomic_DNA"/>
</dbReference>